<keyword evidence="8" id="KW-1185">Reference proteome</keyword>
<evidence type="ECO:0000256" key="4">
    <source>
        <dbReference type="SAM" id="Coils"/>
    </source>
</evidence>
<comment type="caution">
    <text evidence="7">The sequence shown here is derived from an EMBL/GenBank/DDBJ whole genome shotgun (WGS) entry which is preliminary data.</text>
</comment>
<keyword evidence="1" id="KW-0479">Metal-binding</keyword>
<protein>
    <recommendedName>
        <fullName evidence="6">RING-type domain-containing protein</fullName>
    </recommendedName>
</protein>
<keyword evidence="2" id="KW-0863">Zinc-finger</keyword>
<dbReference type="InterPro" id="IPR001841">
    <property type="entry name" value="Znf_RING"/>
</dbReference>
<evidence type="ECO:0000256" key="1">
    <source>
        <dbReference type="ARBA" id="ARBA00022723"/>
    </source>
</evidence>
<accession>A0A9P5UAB7</accession>
<feature type="region of interest" description="Disordered" evidence="5">
    <location>
        <begin position="1"/>
        <end position="34"/>
    </location>
</feature>
<dbReference type="InterPro" id="IPR013083">
    <property type="entry name" value="Znf_RING/FYVE/PHD"/>
</dbReference>
<feature type="coiled-coil region" evidence="4">
    <location>
        <begin position="57"/>
        <end position="105"/>
    </location>
</feature>
<dbReference type="SUPFAM" id="SSF57850">
    <property type="entry name" value="RING/U-box"/>
    <property type="match status" value="1"/>
</dbReference>
<evidence type="ECO:0000256" key="2">
    <source>
        <dbReference type="ARBA" id="ARBA00022771"/>
    </source>
</evidence>
<sequence>MRSSRPTRTNSIIEVSGPSNSKRSTRSKAASRPIAPLVVHPDVIEISDSDDDPPATLKRKNSAELQLEHDVKRLKKENEAIKTKEKNLMAEIARQQDELAMLRAISKPDPSKIYLAISDVEDSVVCEVCTMKMWTPYILECGHTYCQSCLKARKFYSLSSSEAYSFSSQDWFSTTLALHNAAHPNYNINQPQPHQMPYGMDAYGHHYMHLLAATVPEPQYTCPTCREQVRNPPVEDFNLKKVVRIVADAQGEASPRKETTRKKVKGKAPAVRENPWSGFFRKKI</sequence>
<dbReference type="InterPro" id="IPR027370">
    <property type="entry name" value="Znf-RING_euk"/>
</dbReference>
<dbReference type="InterPro" id="IPR017907">
    <property type="entry name" value="Znf_RING_CS"/>
</dbReference>
<reference evidence="7" key="1">
    <citation type="submission" date="2020-11" db="EMBL/GenBank/DDBJ databases">
        <authorList>
            <consortium name="DOE Joint Genome Institute"/>
            <person name="Ahrendt S."/>
            <person name="Riley R."/>
            <person name="Andreopoulos W."/>
            <person name="Labutti K."/>
            <person name="Pangilinan J."/>
            <person name="Ruiz-Duenas F.J."/>
            <person name="Barrasa J.M."/>
            <person name="Sanchez-Garcia M."/>
            <person name="Camarero S."/>
            <person name="Miyauchi S."/>
            <person name="Serrano A."/>
            <person name="Linde D."/>
            <person name="Babiker R."/>
            <person name="Drula E."/>
            <person name="Ayuso-Fernandez I."/>
            <person name="Pacheco R."/>
            <person name="Padilla G."/>
            <person name="Ferreira P."/>
            <person name="Barriuso J."/>
            <person name="Kellner H."/>
            <person name="Castanera R."/>
            <person name="Alfaro M."/>
            <person name="Ramirez L."/>
            <person name="Pisabarro A.G."/>
            <person name="Kuo A."/>
            <person name="Tritt A."/>
            <person name="Lipzen A."/>
            <person name="He G."/>
            <person name="Yan M."/>
            <person name="Ng V."/>
            <person name="Cullen D."/>
            <person name="Martin F."/>
            <person name="Rosso M.-N."/>
            <person name="Henrissat B."/>
            <person name="Hibbett D."/>
            <person name="Martinez A.T."/>
            <person name="Grigoriev I.V."/>
        </authorList>
    </citation>
    <scope>NUCLEOTIDE SEQUENCE</scope>
    <source>
        <strain evidence="7">AH 40177</strain>
    </source>
</reference>
<gene>
    <name evidence="7" type="ORF">BDP27DRAFT_1446754</name>
</gene>
<dbReference type="GO" id="GO:0008270">
    <property type="term" value="F:zinc ion binding"/>
    <property type="evidence" value="ECO:0007669"/>
    <property type="project" value="UniProtKB-KW"/>
</dbReference>
<dbReference type="Proteomes" id="UP000772434">
    <property type="component" value="Unassembled WGS sequence"/>
</dbReference>
<dbReference type="Gene3D" id="3.30.40.10">
    <property type="entry name" value="Zinc/RING finger domain, C3HC4 (zinc finger)"/>
    <property type="match status" value="1"/>
</dbReference>
<dbReference type="AlphaFoldDB" id="A0A9P5UAB7"/>
<evidence type="ECO:0000313" key="8">
    <source>
        <dbReference type="Proteomes" id="UP000772434"/>
    </source>
</evidence>
<dbReference type="EMBL" id="JADNRY010000037">
    <property type="protein sequence ID" value="KAF9070893.1"/>
    <property type="molecule type" value="Genomic_DNA"/>
</dbReference>
<keyword evidence="3" id="KW-0862">Zinc</keyword>
<keyword evidence="4" id="KW-0175">Coiled coil</keyword>
<proteinExistence type="predicted"/>
<evidence type="ECO:0000256" key="3">
    <source>
        <dbReference type="ARBA" id="ARBA00022833"/>
    </source>
</evidence>
<organism evidence="7 8">
    <name type="scientific">Rhodocollybia butyracea</name>
    <dbReference type="NCBI Taxonomy" id="206335"/>
    <lineage>
        <taxon>Eukaryota</taxon>
        <taxon>Fungi</taxon>
        <taxon>Dikarya</taxon>
        <taxon>Basidiomycota</taxon>
        <taxon>Agaricomycotina</taxon>
        <taxon>Agaricomycetes</taxon>
        <taxon>Agaricomycetidae</taxon>
        <taxon>Agaricales</taxon>
        <taxon>Marasmiineae</taxon>
        <taxon>Omphalotaceae</taxon>
        <taxon>Rhodocollybia</taxon>
    </lineage>
</organism>
<evidence type="ECO:0000259" key="6">
    <source>
        <dbReference type="SMART" id="SM00184"/>
    </source>
</evidence>
<dbReference type="OrthoDB" id="3219336at2759"/>
<feature type="compositionally biased region" description="Polar residues" evidence="5">
    <location>
        <begin position="1"/>
        <end position="13"/>
    </location>
</feature>
<dbReference type="Pfam" id="PF13445">
    <property type="entry name" value="zf-RING_UBOX"/>
    <property type="match status" value="1"/>
</dbReference>
<dbReference type="SMART" id="SM00184">
    <property type="entry name" value="RING"/>
    <property type="match status" value="1"/>
</dbReference>
<feature type="region of interest" description="Disordered" evidence="5">
    <location>
        <begin position="250"/>
        <end position="272"/>
    </location>
</feature>
<evidence type="ECO:0000256" key="5">
    <source>
        <dbReference type="SAM" id="MobiDB-lite"/>
    </source>
</evidence>
<name>A0A9P5UAB7_9AGAR</name>
<feature type="domain" description="RING-type" evidence="6">
    <location>
        <begin position="126"/>
        <end position="225"/>
    </location>
</feature>
<dbReference type="PROSITE" id="PS00518">
    <property type="entry name" value="ZF_RING_1"/>
    <property type="match status" value="1"/>
</dbReference>
<evidence type="ECO:0000313" key="7">
    <source>
        <dbReference type="EMBL" id="KAF9070893.1"/>
    </source>
</evidence>
<feature type="compositionally biased region" description="Low complexity" evidence="5">
    <location>
        <begin position="19"/>
        <end position="32"/>
    </location>
</feature>